<dbReference type="InterPro" id="IPR014716">
    <property type="entry name" value="Fibrinogen_a/b/g_C_1"/>
</dbReference>
<dbReference type="InterPro" id="IPR036056">
    <property type="entry name" value="Fibrinogen-like_C"/>
</dbReference>
<dbReference type="SMART" id="SM00186">
    <property type="entry name" value="FBG"/>
    <property type="match status" value="1"/>
</dbReference>
<keyword evidence="4" id="KW-1185">Reference proteome</keyword>
<evidence type="ECO:0000313" key="4">
    <source>
        <dbReference type="Proteomes" id="UP000749559"/>
    </source>
</evidence>
<dbReference type="InterPro" id="IPR050373">
    <property type="entry name" value="Fibrinogen_C-term_domain"/>
</dbReference>
<dbReference type="PANTHER" id="PTHR19143:SF444">
    <property type="entry name" value="PROTEIN SCABROUS"/>
    <property type="match status" value="1"/>
</dbReference>
<accession>A0A8S4N1B6</accession>
<dbReference type="AlphaFoldDB" id="A0A8S4N1B6"/>
<evidence type="ECO:0000313" key="3">
    <source>
        <dbReference type="EMBL" id="CAH1775016.1"/>
    </source>
</evidence>
<dbReference type="Proteomes" id="UP000749559">
    <property type="component" value="Unassembled WGS sequence"/>
</dbReference>
<feature type="domain" description="Fibrinogen C-terminal" evidence="2">
    <location>
        <begin position="125"/>
        <end position="312"/>
    </location>
</feature>
<evidence type="ECO:0000259" key="2">
    <source>
        <dbReference type="PROSITE" id="PS51406"/>
    </source>
</evidence>
<name>A0A8S4N1B6_OWEFU</name>
<comment type="caution">
    <text evidence="3">The sequence shown here is derived from an EMBL/GenBank/DDBJ whole genome shotgun (WGS) entry which is preliminary data.</text>
</comment>
<dbReference type="Gene3D" id="3.90.215.10">
    <property type="entry name" value="Gamma Fibrinogen, chain A, domain 1"/>
    <property type="match status" value="1"/>
</dbReference>
<dbReference type="EMBL" id="CAIIXF020000001">
    <property type="protein sequence ID" value="CAH1775016.1"/>
    <property type="molecule type" value="Genomic_DNA"/>
</dbReference>
<evidence type="ECO:0000256" key="1">
    <source>
        <dbReference type="SAM" id="SignalP"/>
    </source>
</evidence>
<protein>
    <recommendedName>
        <fullName evidence="2">Fibrinogen C-terminal domain-containing protein</fullName>
    </recommendedName>
</protein>
<dbReference type="SUPFAM" id="SSF56496">
    <property type="entry name" value="Fibrinogen C-terminal domain-like"/>
    <property type="match status" value="1"/>
</dbReference>
<keyword evidence="1" id="KW-0732">Signal</keyword>
<gene>
    <name evidence="3" type="ORF">OFUS_LOCUS2375</name>
</gene>
<sequence>MMNVLTILIWLVCFYITLFCDKANTDKRGSFNNSGYSTKYYHEIGYIYTQPPMKTSVMSMAAYDMEIAAVQCLFTCQKENSAENLNCVAVNFNSENGTCQLLSNQPVYKYDECVVSDDHWTLYMEEPIKFPRDCEDIRKRTLDQYYEIQPDLDKPPFSVLCGIGPSMATYIQSHKSSSHFDFQNATWAQYRDGFRVYPPGLSYYWIGNENLHTLTSSRDYTIDFLCRVNRTFSLFILYSSILVGSEADFYRLNIGTCAYRTRDILNDAIWVTANDEAKINGSVFLTHENVTENACARQGGWWYNNCTNANFNTANGNMFWGSYDCSYGKIRVLRKKP</sequence>
<dbReference type="PANTHER" id="PTHR19143">
    <property type="entry name" value="FIBRINOGEN/TENASCIN/ANGIOPOEITIN"/>
    <property type="match status" value="1"/>
</dbReference>
<dbReference type="PROSITE" id="PS51406">
    <property type="entry name" value="FIBRINOGEN_C_2"/>
    <property type="match status" value="1"/>
</dbReference>
<dbReference type="GO" id="GO:0005615">
    <property type="term" value="C:extracellular space"/>
    <property type="evidence" value="ECO:0007669"/>
    <property type="project" value="TreeGrafter"/>
</dbReference>
<proteinExistence type="predicted"/>
<reference evidence="3" key="1">
    <citation type="submission" date="2022-03" db="EMBL/GenBank/DDBJ databases">
        <authorList>
            <person name="Martin C."/>
        </authorList>
    </citation>
    <scope>NUCLEOTIDE SEQUENCE</scope>
</reference>
<dbReference type="InterPro" id="IPR002181">
    <property type="entry name" value="Fibrinogen_a/b/g_C_dom"/>
</dbReference>
<feature type="chain" id="PRO_5035762825" description="Fibrinogen C-terminal domain-containing protein" evidence="1">
    <location>
        <begin position="26"/>
        <end position="337"/>
    </location>
</feature>
<dbReference type="Pfam" id="PF00147">
    <property type="entry name" value="Fibrinogen_C"/>
    <property type="match status" value="1"/>
</dbReference>
<organism evidence="3 4">
    <name type="scientific">Owenia fusiformis</name>
    <name type="common">Polychaete worm</name>
    <dbReference type="NCBI Taxonomy" id="6347"/>
    <lineage>
        <taxon>Eukaryota</taxon>
        <taxon>Metazoa</taxon>
        <taxon>Spiralia</taxon>
        <taxon>Lophotrochozoa</taxon>
        <taxon>Annelida</taxon>
        <taxon>Polychaeta</taxon>
        <taxon>Sedentaria</taxon>
        <taxon>Canalipalpata</taxon>
        <taxon>Sabellida</taxon>
        <taxon>Oweniida</taxon>
        <taxon>Oweniidae</taxon>
        <taxon>Owenia</taxon>
    </lineage>
</organism>
<feature type="signal peptide" evidence="1">
    <location>
        <begin position="1"/>
        <end position="25"/>
    </location>
</feature>